<dbReference type="AlphaFoldDB" id="A0A1G9Z628"/>
<organism evidence="1 2">
    <name type="scientific">Tenuibacillus multivorans</name>
    <dbReference type="NCBI Taxonomy" id="237069"/>
    <lineage>
        <taxon>Bacteria</taxon>
        <taxon>Bacillati</taxon>
        <taxon>Bacillota</taxon>
        <taxon>Bacilli</taxon>
        <taxon>Bacillales</taxon>
        <taxon>Bacillaceae</taxon>
        <taxon>Tenuibacillus</taxon>
    </lineage>
</organism>
<accession>A0A1G9Z628</accession>
<dbReference type="RefSeq" id="WP_261753359.1">
    <property type="nucleotide sequence ID" value="NZ_BJVZ01000011.1"/>
</dbReference>
<keyword evidence="2" id="KW-1185">Reference proteome</keyword>
<dbReference type="Proteomes" id="UP000199334">
    <property type="component" value="Unassembled WGS sequence"/>
</dbReference>
<name>A0A1G9Z628_9BACI</name>
<reference evidence="1 2" key="1">
    <citation type="submission" date="2016-10" db="EMBL/GenBank/DDBJ databases">
        <authorList>
            <person name="de Groot N.N."/>
        </authorList>
    </citation>
    <scope>NUCLEOTIDE SEQUENCE [LARGE SCALE GENOMIC DNA]</scope>
    <source>
        <strain evidence="1 2">CGMCC 1.3442</strain>
    </source>
</reference>
<sequence>MSKRMPESLFGEIAQDSEVLQQFQHHSYRVMYLSSMLAKKTGLR</sequence>
<evidence type="ECO:0000313" key="2">
    <source>
        <dbReference type="Proteomes" id="UP000199334"/>
    </source>
</evidence>
<evidence type="ECO:0000313" key="1">
    <source>
        <dbReference type="EMBL" id="SDN16839.1"/>
    </source>
</evidence>
<dbReference type="EMBL" id="FNIG01000003">
    <property type="protein sequence ID" value="SDN16839.1"/>
    <property type="molecule type" value="Genomic_DNA"/>
</dbReference>
<gene>
    <name evidence="1" type="ORF">SAMN05216498_1556</name>
</gene>
<proteinExistence type="predicted"/>
<dbReference type="STRING" id="237069.SAMN05216498_1556"/>
<protein>
    <submittedName>
        <fullName evidence="1">Uncharacterized protein</fullName>
    </submittedName>
</protein>